<name>A0AAX4H6E7_9ASCO</name>
<dbReference type="InterPro" id="IPR015915">
    <property type="entry name" value="Kelch-typ_b-propeller"/>
</dbReference>
<dbReference type="KEGG" id="asau:88172402"/>
<evidence type="ECO:0000313" key="2">
    <source>
        <dbReference type="EMBL" id="WPK24080.1"/>
    </source>
</evidence>
<dbReference type="Gene3D" id="2.120.10.80">
    <property type="entry name" value="Kelch-type beta propeller"/>
    <property type="match status" value="1"/>
</dbReference>
<feature type="compositionally biased region" description="Low complexity" evidence="1">
    <location>
        <begin position="651"/>
        <end position="665"/>
    </location>
</feature>
<dbReference type="AlphaFoldDB" id="A0AAX4H6E7"/>
<dbReference type="Proteomes" id="UP001338582">
    <property type="component" value="Chromosome 2"/>
</dbReference>
<feature type="compositionally biased region" description="Polar residues" evidence="1">
    <location>
        <begin position="374"/>
        <end position="390"/>
    </location>
</feature>
<dbReference type="GeneID" id="88172402"/>
<sequence>MLGSMAVAKPAEVTVISKGKEVSERDEEFVSGHVEDWNHGKADLYSLITYMPALNHMKAFGSAQLTRELHFEPRMSFAHMDSYTLVSAKAYYSGAISRELKRMSPEEAEPFRSDEHALPFSGLLHVPAFSFCTGGILALERKPALFCYHTHFEVGEITYMFGGLRCDPAASLKMMGIPKNTKLSQISIRLAQELPPYVDKGIFLSPSMANNFSFVTFNPTRGTVHEHPVSQMKEAGPSNICDMNGTRISETQVFFCGGFYVNIDSVTYKPELDRWIVEKSISMNTKGYILDTQKLSFSKVEIVAKLETVYHGHVGATLSSSYFQSCHPQNDSTSLSFGSEIKKHVTNSSIPDNSSINDAQRVINVVNAANVSNETSTNPLSRSNTKTPDNSQVSRSSTSSSTTKVSSARPANVTSPSAVNKKASLLSKSSRFFHRNLTKHSNNSNQSSVYSSYSNQVKQHRSKSLPVQTESRPSSPQYNQQKIPPIKLHIDTHQENHKFSDVNTLLSAPVNISSTLAENAMHEDKTGFRSPAMSLASEPDITFNTSTKSEVQSVCVYTFGGFYLVKDEITGGKKFVASNNLLKLELIIDETSLSQFHKEALMVRVAPTGDIIPLPRGFFAFFVADVDSSFESCELYPQGLHEDSDTESIRSAESSSEVLSSGQRSNAQHSKYCSGDVQLDGKRLVIHGGVNDDGQVFSDFFSYTFSTGTWERLSTYAFDYFNLPKAPYEDEMLEKMGYAAQVENAVPEEAELRCCHHRSMLYREDGKEHVIFCGGFSNDYLRHFDETPYTSDLLDVSRLARLLFSSTNSNLLRLPILNLSTQTWKFSRFFYDLREVMTSEAGQLLSQKSYMKNSRITFVGGAFLIVGKQLTFCHGLAVFVPEKAEEFKKMNEEHSSCSILLGGHFHLTFPGI</sequence>
<proteinExistence type="predicted"/>
<feature type="region of interest" description="Disordered" evidence="1">
    <location>
        <begin position="644"/>
        <end position="670"/>
    </location>
</feature>
<dbReference type="EMBL" id="CP138895">
    <property type="protein sequence ID" value="WPK24080.1"/>
    <property type="molecule type" value="Genomic_DNA"/>
</dbReference>
<gene>
    <name evidence="2" type="ORF">PUMCH_001336</name>
</gene>
<accession>A0AAX4H6E7</accession>
<feature type="compositionally biased region" description="Polar residues" evidence="1">
    <location>
        <begin position="465"/>
        <end position="480"/>
    </location>
</feature>
<feature type="region of interest" description="Disordered" evidence="1">
    <location>
        <begin position="373"/>
        <end position="421"/>
    </location>
</feature>
<dbReference type="SUPFAM" id="SSF117281">
    <property type="entry name" value="Kelch motif"/>
    <property type="match status" value="1"/>
</dbReference>
<feature type="compositionally biased region" description="Low complexity" evidence="1">
    <location>
        <begin position="441"/>
        <end position="457"/>
    </location>
</feature>
<reference evidence="2 3" key="1">
    <citation type="submission" date="2023-10" db="EMBL/GenBank/DDBJ databases">
        <title>Draft Genome Sequence of Candida saopaulonensis from a very Premature Infant with Sepsis.</title>
        <authorList>
            <person name="Ning Y."/>
            <person name="Dai R."/>
            <person name="Xiao M."/>
            <person name="Xu Y."/>
            <person name="Yan Q."/>
            <person name="Zhang L."/>
        </authorList>
    </citation>
    <scope>NUCLEOTIDE SEQUENCE [LARGE SCALE GENOMIC DNA]</scope>
    <source>
        <strain evidence="2 3">19XY460</strain>
    </source>
</reference>
<protein>
    <submittedName>
        <fullName evidence="2">Uncharacterized protein</fullName>
    </submittedName>
</protein>
<feature type="region of interest" description="Disordered" evidence="1">
    <location>
        <begin position="437"/>
        <end position="480"/>
    </location>
</feature>
<organism evidence="2 3">
    <name type="scientific">Australozyma saopauloensis</name>
    <dbReference type="NCBI Taxonomy" id="291208"/>
    <lineage>
        <taxon>Eukaryota</taxon>
        <taxon>Fungi</taxon>
        <taxon>Dikarya</taxon>
        <taxon>Ascomycota</taxon>
        <taxon>Saccharomycotina</taxon>
        <taxon>Pichiomycetes</taxon>
        <taxon>Metschnikowiaceae</taxon>
        <taxon>Australozyma</taxon>
    </lineage>
</organism>
<feature type="compositionally biased region" description="Low complexity" evidence="1">
    <location>
        <begin position="391"/>
        <end position="407"/>
    </location>
</feature>
<evidence type="ECO:0000313" key="3">
    <source>
        <dbReference type="Proteomes" id="UP001338582"/>
    </source>
</evidence>
<keyword evidence="3" id="KW-1185">Reference proteome</keyword>
<evidence type="ECO:0000256" key="1">
    <source>
        <dbReference type="SAM" id="MobiDB-lite"/>
    </source>
</evidence>
<dbReference type="RefSeq" id="XP_062876464.1">
    <property type="nucleotide sequence ID" value="XM_063020394.1"/>
</dbReference>